<keyword evidence="2" id="KW-0472">Membrane</keyword>
<accession>A0ABY7P3N1</accession>
<feature type="compositionally biased region" description="Polar residues" evidence="1">
    <location>
        <begin position="13"/>
        <end position="26"/>
    </location>
</feature>
<organism evidence="3 4">
    <name type="scientific">Streptomyces camelliae</name>
    <dbReference type="NCBI Taxonomy" id="3004093"/>
    <lineage>
        <taxon>Bacteria</taxon>
        <taxon>Bacillati</taxon>
        <taxon>Actinomycetota</taxon>
        <taxon>Actinomycetes</taxon>
        <taxon>Kitasatosporales</taxon>
        <taxon>Streptomycetaceae</taxon>
        <taxon>Streptomyces</taxon>
    </lineage>
</organism>
<keyword evidence="2" id="KW-0812">Transmembrane</keyword>
<feature type="transmembrane region" description="Helical" evidence="2">
    <location>
        <begin position="56"/>
        <end position="77"/>
    </location>
</feature>
<evidence type="ECO:0000256" key="2">
    <source>
        <dbReference type="SAM" id="Phobius"/>
    </source>
</evidence>
<keyword evidence="2" id="KW-1133">Transmembrane helix</keyword>
<feature type="region of interest" description="Disordered" evidence="1">
    <location>
        <begin position="1"/>
        <end position="26"/>
    </location>
</feature>
<evidence type="ECO:0000256" key="1">
    <source>
        <dbReference type="SAM" id="MobiDB-lite"/>
    </source>
</evidence>
<feature type="compositionally biased region" description="Low complexity" evidence="1">
    <location>
        <begin position="110"/>
        <end position="138"/>
    </location>
</feature>
<dbReference type="RefSeq" id="WP_270082557.1">
    <property type="nucleotide sequence ID" value="NZ_CP115300.1"/>
</dbReference>
<protein>
    <submittedName>
        <fullName evidence="3">Uncharacterized protein</fullName>
    </submittedName>
</protein>
<feature type="region of interest" description="Disordered" evidence="1">
    <location>
        <begin position="87"/>
        <end position="138"/>
    </location>
</feature>
<gene>
    <name evidence="3" type="ORF">O1G22_19825</name>
</gene>
<evidence type="ECO:0000313" key="3">
    <source>
        <dbReference type="EMBL" id="WBO64920.1"/>
    </source>
</evidence>
<reference evidence="3 4" key="1">
    <citation type="submission" date="2022-12" db="EMBL/GenBank/DDBJ databases">
        <authorList>
            <person name="Mo P."/>
        </authorList>
    </citation>
    <scope>NUCLEOTIDE SEQUENCE [LARGE SCALE GENOMIC DNA]</scope>
    <source>
        <strain evidence="3 4">HUAS 2-6</strain>
    </source>
</reference>
<feature type="compositionally biased region" description="Low complexity" evidence="1">
    <location>
        <begin position="88"/>
        <end position="100"/>
    </location>
</feature>
<name>A0ABY7P3N1_9ACTN</name>
<keyword evidence="4" id="KW-1185">Reference proteome</keyword>
<dbReference type="EMBL" id="CP115300">
    <property type="protein sequence ID" value="WBO64920.1"/>
    <property type="molecule type" value="Genomic_DNA"/>
</dbReference>
<evidence type="ECO:0000313" key="4">
    <source>
        <dbReference type="Proteomes" id="UP001212326"/>
    </source>
</evidence>
<sequence>MTDQPPQRPEKPTGQSFTATPADSARTYQTARDQTINEHNEHHHHYAPRTSLRTGVAWSVAGAVIVAMGAFVGVDLWDRHTAAHTDSDAAVAGDTTTTRTPPSPSPSLTPSPSTTPTASGTEPAAPAASTPAVSASGALPNPAHRCSALKPTYVPNVQAKSCVRIADGRLYMNAEWRATSGHALVDVYLWLEDGTSTQVVYPATGVPREAAGQEAWPTPRTERQWTEFAVDKDLVQGVKYNVSVSVWPEGSGPPNIGSPKVTGTQQWIIYS</sequence>
<dbReference type="Proteomes" id="UP001212326">
    <property type="component" value="Chromosome"/>
</dbReference>
<proteinExistence type="predicted"/>